<dbReference type="GeneID" id="97424534"/>
<evidence type="ECO:0000313" key="1">
    <source>
        <dbReference type="EMBL" id="MDR7166091.1"/>
    </source>
</evidence>
<protein>
    <submittedName>
        <fullName evidence="1">Uncharacterized protein</fullName>
    </submittedName>
</protein>
<organism evidence="1 2">
    <name type="scientific">Pseudarthrobacter oxydans</name>
    <name type="common">Arthrobacter oxydans</name>
    <dbReference type="NCBI Taxonomy" id="1671"/>
    <lineage>
        <taxon>Bacteria</taxon>
        <taxon>Bacillati</taxon>
        <taxon>Actinomycetota</taxon>
        <taxon>Actinomycetes</taxon>
        <taxon>Micrococcales</taxon>
        <taxon>Micrococcaceae</taxon>
        <taxon>Pseudarthrobacter</taxon>
    </lineage>
</organism>
<accession>A0AAW8NGS7</accession>
<dbReference type="AlphaFoldDB" id="A0AAW8NGS7"/>
<dbReference type="EMBL" id="JAVDWN010000026">
    <property type="protein sequence ID" value="MDR7166091.1"/>
    <property type="molecule type" value="Genomic_DNA"/>
</dbReference>
<reference evidence="1" key="1">
    <citation type="submission" date="2023-07" db="EMBL/GenBank/DDBJ databases">
        <title>Sorghum-associated microbial communities from plants grown in Nebraska, USA.</title>
        <authorList>
            <person name="Schachtman D."/>
        </authorList>
    </citation>
    <scope>NUCLEOTIDE SEQUENCE</scope>
    <source>
        <strain evidence="1">BE261</strain>
    </source>
</reference>
<sequence>MSSKDIKPRAYPRQKKSGESVVMAISVNQTTPQALRMYQAWRKQNNLPKAGNGVLLETALYQHDAKFRQFVNELKQKGVKQHAKRYIDNFKTGA</sequence>
<comment type="caution">
    <text evidence="1">The sequence shown here is derived from an EMBL/GenBank/DDBJ whole genome shotgun (WGS) entry which is preliminary data.</text>
</comment>
<gene>
    <name evidence="1" type="ORF">J2X12_004145</name>
</gene>
<proteinExistence type="predicted"/>
<dbReference type="Proteomes" id="UP001262032">
    <property type="component" value="Unassembled WGS sequence"/>
</dbReference>
<evidence type="ECO:0000313" key="2">
    <source>
        <dbReference type="Proteomes" id="UP001262032"/>
    </source>
</evidence>
<name>A0AAW8NGS7_PSEOX</name>
<dbReference type="RefSeq" id="WP_310114623.1">
    <property type="nucleotide sequence ID" value="NZ_JAVDTN010000026.1"/>
</dbReference>